<reference evidence="1 2" key="1">
    <citation type="journal article" date="2015" name="Genome Announc.">
        <title>Expanding the biotechnology potential of lactobacilli through comparative genomics of 213 strains and associated genera.</title>
        <authorList>
            <person name="Sun Z."/>
            <person name="Harris H.M."/>
            <person name="McCann A."/>
            <person name="Guo C."/>
            <person name="Argimon S."/>
            <person name="Zhang W."/>
            <person name="Yang X."/>
            <person name="Jeffery I.B."/>
            <person name="Cooney J.C."/>
            <person name="Kagawa T.F."/>
            <person name="Liu W."/>
            <person name="Song Y."/>
            <person name="Salvetti E."/>
            <person name="Wrobel A."/>
            <person name="Rasinkangas P."/>
            <person name="Parkhill J."/>
            <person name="Rea M.C."/>
            <person name="O'Sullivan O."/>
            <person name="Ritari J."/>
            <person name="Douillard F.P."/>
            <person name="Paul Ross R."/>
            <person name="Yang R."/>
            <person name="Briner A.E."/>
            <person name="Felis G.E."/>
            <person name="de Vos W.M."/>
            <person name="Barrangou R."/>
            <person name="Klaenhammer T.R."/>
            <person name="Caufield P.W."/>
            <person name="Cui Y."/>
            <person name="Zhang H."/>
            <person name="O'Toole P.W."/>
        </authorList>
    </citation>
    <scope>NUCLEOTIDE SEQUENCE [LARGE SCALE GENOMIC DNA]</scope>
    <source>
        <strain evidence="1 2">DSM 14421</strain>
    </source>
</reference>
<dbReference type="EMBL" id="AZEY01000107">
    <property type="protein sequence ID" value="KRL62588.1"/>
    <property type="molecule type" value="Genomic_DNA"/>
</dbReference>
<sequence>MKQAIFLVTTIQGIRKPTFLKQLLSLISDDYQIVVLLAMTDFDEIWQAEREIKLLRLRADLDGVRTISLADVYADHDGVALKNSDYLTTDVSNLATHDSHSGKLKVSRYVDHDGNIVAETLFAEDETRLHTIFFDKNSRIIQINNYDHQNHLFGIEKFTDNFLEESLLLNAKSDLIFRFTNYVSPLKSSFAIASTSVIPLPQELTVIAGQKNDAAQKLYEGQGQTIVTKAISYSDYHRYDDINAFYHQVLMNMDIEGVRTYLDINDIVDASKYLPGKRIFNY</sequence>
<comment type="caution">
    <text evidence="1">The sequence shown here is derived from an EMBL/GenBank/DDBJ whole genome shotgun (WGS) entry which is preliminary data.</text>
</comment>
<evidence type="ECO:0000313" key="1">
    <source>
        <dbReference type="EMBL" id="KRL62588.1"/>
    </source>
</evidence>
<gene>
    <name evidence="1" type="ORF">FC85_GL001826</name>
</gene>
<dbReference type="AlphaFoldDB" id="A0A0R1S0F6"/>
<dbReference type="PATRIC" id="fig|1423739.3.peg.1911"/>
<name>A0A0R1S0F6_9LACO</name>
<evidence type="ECO:0000313" key="2">
    <source>
        <dbReference type="Proteomes" id="UP000052013"/>
    </source>
</evidence>
<dbReference type="Proteomes" id="UP000052013">
    <property type="component" value="Unassembled WGS sequence"/>
</dbReference>
<dbReference type="RefSeq" id="WP_057866129.1">
    <property type="nucleotide sequence ID" value="NZ_AZEY01000107.1"/>
</dbReference>
<accession>A0A0R1S0F6</accession>
<dbReference type="STRING" id="1423739.FC85_GL001826"/>
<proteinExistence type="predicted"/>
<organism evidence="1 2">
    <name type="scientific">Lentilactobacillus diolivorans DSM 14421</name>
    <dbReference type="NCBI Taxonomy" id="1423739"/>
    <lineage>
        <taxon>Bacteria</taxon>
        <taxon>Bacillati</taxon>
        <taxon>Bacillota</taxon>
        <taxon>Bacilli</taxon>
        <taxon>Lactobacillales</taxon>
        <taxon>Lactobacillaceae</taxon>
        <taxon>Lentilactobacillus</taxon>
    </lineage>
</organism>
<protein>
    <submittedName>
        <fullName evidence="1">Uncharacterized protein</fullName>
    </submittedName>
</protein>